<dbReference type="EMBL" id="UYRU01084948">
    <property type="protein sequence ID" value="VDN34237.1"/>
    <property type="molecule type" value="Genomic_DNA"/>
</dbReference>
<dbReference type="AlphaFoldDB" id="A0A3P7NI73"/>
<sequence length="70" mass="7549">MLAYLLFFALIGLVWAEAEEPLALNATSSVLEPACYCPRPAPCQCQLCKKCYCACPIPISLVQAAQCQAP</sequence>
<proteinExistence type="predicted"/>
<reference evidence="2 3" key="1">
    <citation type="submission" date="2018-11" db="EMBL/GenBank/DDBJ databases">
        <authorList>
            <consortium name="Pathogen Informatics"/>
        </authorList>
    </citation>
    <scope>NUCLEOTIDE SEQUENCE [LARGE SCALE GENOMIC DNA]</scope>
</reference>
<evidence type="ECO:0000313" key="3">
    <source>
        <dbReference type="Proteomes" id="UP000281553"/>
    </source>
</evidence>
<evidence type="ECO:0000256" key="1">
    <source>
        <dbReference type="SAM" id="SignalP"/>
    </source>
</evidence>
<gene>
    <name evidence="2" type="ORF">DILT_LOCUS16461</name>
</gene>
<organism evidence="2 3">
    <name type="scientific">Dibothriocephalus latus</name>
    <name type="common">Fish tapeworm</name>
    <name type="synonym">Diphyllobothrium latum</name>
    <dbReference type="NCBI Taxonomy" id="60516"/>
    <lineage>
        <taxon>Eukaryota</taxon>
        <taxon>Metazoa</taxon>
        <taxon>Spiralia</taxon>
        <taxon>Lophotrochozoa</taxon>
        <taxon>Platyhelminthes</taxon>
        <taxon>Cestoda</taxon>
        <taxon>Eucestoda</taxon>
        <taxon>Diphyllobothriidea</taxon>
        <taxon>Diphyllobothriidae</taxon>
        <taxon>Dibothriocephalus</taxon>
    </lineage>
</organism>
<evidence type="ECO:0008006" key="4">
    <source>
        <dbReference type="Google" id="ProtNLM"/>
    </source>
</evidence>
<name>A0A3P7NI73_DIBLA</name>
<evidence type="ECO:0000313" key="2">
    <source>
        <dbReference type="EMBL" id="VDN34237.1"/>
    </source>
</evidence>
<accession>A0A3P7NI73</accession>
<feature type="signal peptide" evidence="1">
    <location>
        <begin position="1"/>
        <end position="16"/>
    </location>
</feature>
<keyword evidence="1" id="KW-0732">Signal</keyword>
<keyword evidence="3" id="KW-1185">Reference proteome</keyword>
<dbReference type="OrthoDB" id="10314371at2759"/>
<dbReference type="Proteomes" id="UP000281553">
    <property type="component" value="Unassembled WGS sequence"/>
</dbReference>
<protein>
    <recommendedName>
        <fullName evidence="4">Agouti domain-containing protein</fullName>
    </recommendedName>
</protein>
<feature type="chain" id="PRO_5018251761" description="Agouti domain-containing protein" evidence="1">
    <location>
        <begin position="17"/>
        <end position="70"/>
    </location>
</feature>